<keyword evidence="2" id="KW-1185">Reference proteome</keyword>
<protein>
    <submittedName>
        <fullName evidence="1">Uncharacterized protein</fullName>
    </submittedName>
</protein>
<evidence type="ECO:0000313" key="1">
    <source>
        <dbReference type="EMBL" id="THU56925.1"/>
    </source>
</evidence>
<reference evidence="1 2" key="1">
    <citation type="journal article" date="2019" name="Nat. Plants">
        <title>Genome sequencing of Musa balbisiana reveals subgenome evolution and function divergence in polyploid bananas.</title>
        <authorList>
            <person name="Yao X."/>
        </authorList>
    </citation>
    <scope>NUCLEOTIDE SEQUENCE [LARGE SCALE GENOMIC DNA]</scope>
    <source>
        <strain evidence="2">cv. DH-PKW</strain>
        <tissue evidence="1">Leaves</tissue>
    </source>
</reference>
<dbReference type="AlphaFoldDB" id="A0A4S8J683"/>
<accession>A0A4S8J683</accession>
<sequence length="152" mass="16848">MLVLDSPIAGPIAGENDSYLAEEIKHSNNFAVPGSKLGHQLAAVKRLLRPSHPRKRLPWRCASQAVLLHRRRHQKLENASVTSGTTRLDSTGLLSRDVRSTKANSRHAINCGGTQRRDFHVADIWRSAHVDHVDQAEAEEKTIHAGGHFPSF</sequence>
<organism evidence="1 2">
    <name type="scientific">Musa balbisiana</name>
    <name type="common">Banana</name>
    <dbReference type="NCBI Taxonomy" id="52838"/>
    <lineage>
        <taxon>Eukaryota</taxon>
        <taxon>Viridiplantae</taxon>
        <taxon>Streptophyta</taxon>
        <taxon>Embryophyta</taxon>
        <taxon>Tracheophyta</taxon>
        <taxon>Spermatophyta</taxon>
        <taxon>Magnoliopsida</taxon>
        <taxon>Liliopsida</taxon>
        <taxon>Zingiberales</taxon>
        <taxon>Musaceae</taxon>
        <taxon>Musa</taxon>
    </lineage>
</organism>
<gene>
    <name evidence="1" type="ORF">C4D60_Mb11t22340</name>
</gene>
<evidence type="ECO:0000313" key="2">
    <source>
        <dbReference type="Proteomes" id="UP000317650"/>
    </source>
</evidence>
<dbReference type="Proteomes" id="UP000317650">
    <property type="component" value="Chromosome 11"/>
</dbReference>
<name>A0A4S8J683_MUSBA</name>
<dbReference type="EMBL" id="PYDT01000007">
    <property type="protein sequence ID" value="THU56925.1"/>
    <property type="molecule type" value="Genomic_DNA"/>
</dbReference>
<proteinExistence type="predicted"/>
<comment type="caution">
    <text evidence="1">The sequence shown here is derived from an EMBL/GenBank/DDBJ whole genome shotgun (WGS) entry which is preliminary data.</text>
</comment>